<dbReference type="InterPro" id="IPR002505">
    <property type="entry name" value="PTA_PTB"/>
</dbReference>
<dbReference type="SUPFAM" id="SSF75138">
    <property type="entry name" value="HprK N-terminal domain-like"/>
    <property type="match status" value="1"/>
</dbReference>
<dbReference type="RefSeq" id="WP_012852443.1">
    <property type="nucleotide sequence ID" value="NC_013510.1"/>
</dbReference>
<dbReference type="EMBL" id="CP001738">
    <property type="protein sequence ID" value="ACY97659.1"/>
    <property type="molecule type" value="Genomic_DNA"/>
</dbReference>
<dbReference type="OrthoDB" id="9808984at2"/>
<proteinExistence type="predicted"/>
<dbReference type="eggNOG" id="COG0280">
    <property type="taxonomic scope" value="Bacteria"/>
</dbReference>
<dbReference type="Gene3D" id="3.40.50.10750">
    <property type="entry name" value="Isocitrate/Isopropylmalate dehydrogenase-like"/>
    <property type="match status" value="1"/>
</dbReference>
<dbReference type="HOGENOM" id="CLU_019723_3_0_11"/>
<dbReference type="eggNOG" id="COG0857">
    <property type="taxonomic scope" value="Bacteria"/>
</dbReference>
<dbReference type="STRING" id="471852.Tcur_2093"/>
<dbReference type="SUPFAM" id="SSF53659">
    <property type="entry name" value="Isocitrate/Isopropylmalate dehydrogenase-like"/>
    <property type="match status" value="1"/>
</dbReference>
<sequence>MTCGVYVAAGDAASLKATLALGLTELLCRQVGTVGVFRPVVRAGDRDDLVETLRARFKLGCRYADCVGVTYEELAADPDAAVAEIAARYRRLAERCEGVVVVGTDHTDVGVSARQGFDAAMAARLGLPVLLVVNGLGRTPQQAAEAAALAVKEAEGERAAVLAVAITRVDPKRREEVLRAARRPDGPPVYALPEVPRLAAPTVSGLMEACEGYLILGEEHQLGREVSGLMVGAMSLPNILNRLTEGVAVLIASDRAAALLPGLMAAHAAPTFPALSGIIMTGGMELPESVARLLDGMSVRLPVIITEGDTFETATRLSAATGRRFTPDAHGKIETALGLFAEHVDGAALAERLGVRRSRCTTPLMFEYSLLERARADRRRIVLPEGSDSRVLRAADILLRRGVADLTLLGDEEAIRTEAAELGLDVSAAKVVSPFDRRLRERFAAEYARLRAHRGVTHRLARDLVTDVQYFGALMVHLGLADGMVSGAVHTPAHTVRPALEIVKTAPDAKIVSSVHFVCLPDRVLLYGDCLVVPEPDAARLTGIALSAAATARRFGIEPRLALLSHPAGTRGGGEQARAATSLVRSRLPELQVDGPLTHEEAIGEGSTVYIVPDLDIGDALVQEHRAAGATVIGPVLQGLRRPVNTLPPRATVQDIVNAVAITAIQAQSPPDDPAEVFS</sequence>
<dbReference type="Pfam" id="PF07085">
    <property type="entry name" value="DRTGG"/>
    <property type="match status" value="1"/>
</dbReference>
<dbReference type="Proteomes" id="UP000001918">
    <property type="component" value="Chromosome"/>
</dbReference>
<feature type="domain" description="Phosphate acetyl/butaryl transferase" evidence="4">
    <location>
        <begin position="365"/>
        <end position="664"/>
    </location>
</feature>
<dbReference type="EC" id="2.3.1.8" evidence="6"/>
<evidence type="ECO:0000313" key="7">
    <source>
        <dbReference type="Proteomes" id="UP000001918"/>
    </source>
</evidence>
<evidence type="ECO:0000256" key="1">
    <source>
        <dbReference type="ARBA" id="ARBA00022679"/>
    </source>
</evidence>
<accession>D1AET4</accession>
<dbReference type="AlphaFoldDB" id="D1AET4"/>
<evidence type="ECO:0000313" key="6">
    <source>
        <dbReference type="EMBL" id="ACY97659.1"/>
    </source>
</evidence>
<dbReference type="InterPro" id="IPR050500">
    <property type="entry name" value="Phos_Acetyltrans/Butyryltrans"/>
</dbReference>
<keyword evidence="7" id="KW-1185">Reference proteome</keyword>
<dbReference type="InterPro" id="IPR028979">
    <property type="entry name" value="Ser_kin/Pase_Hpr-like_N_sf"/>
</dbReference>
<keyword evidence="2 6" id="KW-0012">Acyltransferase</keyword>
<organism evidence="6 7">
    <name type="scientific">Thermomonospora curvata (strain ATCC 19995 / DSM 43183 / JCM 3096 / KCTC 9072 / NBRC 15933 / NCIMB 10081 / Henssen B9)</name>
    <dbReference type="NCBI Taxonomy" id="471852"/>
    <lineage>
        <taxon>Bacteria</taxon>
        <taxon>Bacillati</taxon>
        <taxon>Actinomycetota</taxon>
        <taxon>Actinomycetes</taxon>
        <taxon>Streptosporangiales</taxon>
        <taxon>Thermomonosporaceae</taxon>
        <taxon>Thermomonospora</taxon>
    </lineage>
</organism>
<comment type="function">
    <text evidence="3">Involved in acetate metabolism.</text>
</comment>
<dbReference type="PANTHER" id="PTHR43356:SF3">
    <property type="entry name" value="PHOSPHATE ACETYLTRANSFERASE"/>
    <property type="match status" value="1"/>
</dbReference>
<dbReference type="Pfam" id="PF13500">
    <property type="entry name" value="AAA_26"/>
    <property type="match status" value="1"/>
</dbReference>
<dbReference type="InterPro" id="IPR042112">
    <property type="entry name" value="P_AcTrfase_dom2"/>
</dbReference>
<evidence type="ECO:0000256" key="3">
    <source>
        <dbReference type="ARBA" id="ARBA00049955"/>
    </source>
</evidence>
<dbReference type="Gene3D" id="3.40.1390.20">
    <property type="entry name" value="HprK N-terminal domain-like"/>
    <property type="match status" value="1"/>
</dbReference>
<evidence type="ECO:0000259" key="5">
    <source>
        <dbReference type="Pfam" id="PF07085"/>
    </source>
</evidence>
<dbReference type="InterPro" id="IPR010766">
    <property type="entry name" value="DRTGG"/>
</dbReference>
<gene>
    <name evidence="6" type="ordered locus">Tcur_2093</name>
</gene>
<evidence type="ECO:0000259" key="4">
    <source>
        <dbReference type="Pfam" id="PF01515"/>
    </source>
</evidence>
<dbReference type="Gene3D" id="3.40.50.300">
    <property type="entry name" value="P-loop containing nucleotide triphosphate hydrolases"/>
    <property type="match status" value="1"/>
</dbReference>
<dbReference type="SUPFAM" id="SSF52540">
    <property type="entry name" value="P-loop containing nucleoside triphosphate hydrolases"/>
    <property type="match status" value="1"/>
</dbReference>
<dbReference type="Gene3D" id="3.40.50.10950">
    <property type="match status" value="1"/>
</dbReference>
<dbReference type="GO" id="GO:0008959">
    <property type="term" value="F:phosphate acetyltransferase activity"/>
    <property type="evidence" value="ECO:0007669"/>
    <property type="project" value="UniProtKB-EC"/>
</dbReference>
<dbReference type="PANTHER" id="PTHR43356">
    <property type="entry name" value="PHOSPHATE ACETYLTRANSFERASE"/>
    <property type="match status" value="1"/>
</dbReference>
<evidence type="ECO:0000256" key="2">
    <source>
        <dbReference type="ARBA" id="ARBA00023315"/>
    </source>
</evidence>
<dbReference type="Pfam" id="PF01515">
    <property type="entry name" value="PTA_PTB"/>
    <property type="match status" value="1"/>
</dbReference>
<keyword evidence="1 6" id="KW-0808">Transferase</keyword>
<reference evidence="6 7" key="1">
    <citation type="journal article" date="2011" name="Stand. Genomic Sci.">
        <title>Complete genome sequence of Thermomonospora curvata type strain (B9).</title>
        <authorList>
            <person name="Chertkov O."/>
            <person name="Sikorski J."/>
            <person name="Nolan M."/>
            <person name="Lapidus A."/>
            <person name="Lucas S."/>
            <person name="Del Rio T.G."/>
            <person name="Tice H."/>
            <person name="Cheng J.F."/>
            <person name="Goodwin L."/>
            <person name="Pitluck S."/>
            <person name="Liolios K."/>
            <person name="Ivanova N."/>
            <person name="Mavromatis K."/>
            <person name="Mikhailova N."/>
            <person name="Ovchinnikova G."/>
            <person name="Pati A."/>
            <person name="Chen A."/>
            <person name="Palaniappan K."/>
            <person name="Djao O.D."/>
            <person name="Land M."/>
            <person name="Hauser L."/>
            <person name="Chang Y.J."/>
            <person name="Jeffries C.D."/>
            <person name="Brettin T."/>
            <person name="Han C."/>
            <person name="Detter J.C."/>
            <person name="Rohde M."/>
            <person name="Goker M."/>
            <person name="Woyke T."/>
            <person name="Bristow J."/>
            <person name="Eisen J.A."/>
            <person name="Markowitz V."/>
            <person name="Hugenholtz P."/>
            <person name="Klenk H.P."/>
            <person name="Kyrpides N.C."/>
        </authorList>
    </citation>
    <scope>NUCLEOTIDE SEQUENCE [LARGE SCALE GENOMIC DNA]</scope>
    <source>
        <strain evidence="7">ATCC 19995 / DSM 43183 / JCM 3096 / KCTC 9072 / NBRC 15933 / NCIMB 10081 / Henssen B9</strain>
    </source>
</reference>
<feature type="domain" description="DRTGG" evidence="5">
    <location>
        <begin position="206"/>
        <end position="319"/>
    </location>
</feature>
<dbReference type="InterPro" id="IPR027417">
    <property type="entry name" value="P-loop_NTPase"/>
</dbReference>
<dbReference type="InterPro" id="IPR042113">
    <property type="entry name" value="P_AcTrfase_dom1"/>
</dbReference>
<dbReference type="NCBIfam" id="NF004167">
    <property type="entry name" value="PRK05632.1"/>
    <property type="match status" value="1"/>
</dbReference>
<name>D1AET4_THECD</name>
<dbReference type="KEGG" id="tcu:Tcur_2093"/>
<protein>
    <submittedName>
        <fullName evidence="6">Phosphate acetyltransferase</fullName>
        <ecNumber evidence="6">2.3.1.8</ecNumber>
    </submittedName>
</protein>